<feature type="compositionally biased region" description="Low complexity" evidence="1">
    <location>
        <begin position="256"/>
        <end position="267"/>
    </location>
</feature>
<feature type="region of interest" description="Disordered" evidence="1">
    <location>
        <begin position="94"/>
        <end position="126"/>
    </location>
</feature>
<reference evidence="2" key="1">
    <citation type="submission" date="2021-01" db="EMBL/GenBank/DDBJ databases">
        <authorList>
            <person name="Corre E."/>
            <person name="Pelletier E."/>
            <person name="Niang G."/>
            <person name="Scheremetjew M."/>
            <person name="Finn R."/>
            <person name="Kale V."/>
            <person name="Holt S."/>
            <person name="Cochrane G."/>
            <person name="Meng A."/>
            <person name="Brown T."/>
            <person name="Cohen L."/>
        </authorList>
    </citation>
    <scope>NUCLEOTIDE SEQUENCE</scope>
    <source>
        <strain evidence="2">CCMP125</strain>
    </source>
</reference>
<protein>
    <submittedName>
        <fullName evidence="2">Uncharacterized protein</fullName>
    </submittedName>
</protein>
<name>A0A7S3DS02_9STRA</name>
<proteinExistence type="predicted"/>
<sequence>MQREGTPLKLIVWWYGTEEFDILDQTKFVPFEKARSEVSRAIQEAKLRQSQGQQLRCDEKRLLCGQKAQEADLFQFGNPNEKFLLQIYDAPSDPLENPRKPKIVGRAKTTPSSKKRKKSTDFSSNKKKPLQGVALITRKLRKAEVSSRFLENFLMAEENCPGNNAYYKRMSDLILALQKASTGGSSFIEVTLKAFQEQRLGKIGVATTLYQPSSYVPPEIDIEAATSTGSAYTARAENSNYEDDPVESASSEEPQSATGTAVSVASSDQQNRAWPVKDQEKRLAPIGPLCLHALQSDESVPDLGETSSPPHFQQIPKNNRTQRFKHLRLNLSDSEDGGWTLRSPQNSGVEPEWKDA</sequence>
<accession>A0A7S3DS02</accession>
<feature type="compositionally biased region" description="Polar residues" evidence="1">
    <location>
        <begin position="305"/>
        <end position="319"/>
    </location>
</feature>
<evidence type="ECO:0000256" key="1">
    <source>
        <dbReference type="SAM" id="MobiDB-lite"/>
    </source>
</evidence>
<dbReference type="AlphaFoldDB" id="A0A7S3DS02"/>
<feature type="region of interest" description="Disordered" evidence="1">
    <location>
        <begin position="299"/>
        <end position="356"/>
    </location>
</feature>
<feature type="region of interest" description="Disordered" evidence="1">
    <location>
        <begin position="236"/>
        <end position="275"/>
    </location>
</feature>
<evidence type="ECO:0000313" key="2">
    <source>
        <dbReference type="EMBL" id="CAD9976723.1"/>
    </source>
</evidence>
<dbReference type="EMBL" id="HBHT01025099">
    <property type="protein sequence ID" value="CAD9976723.1"/>
    <property type="molecule type" value="Transcribed_RNA"/>
</dbReference>
<gene>
    <name evidence="2" type="ORF">APAL1065_LOCUS16849</name>
</gene>
<organism evidence="2">
    <name type="scientific">Entomoneis paludosa</name>
    <dbReference type="NCBI Taxonomy" id="265537"/>
    <lineage>
        <taxon>Eukaryota</taxon>
        <taxon>Sar</taxon>
        <taxon>Stramenopiles</taxon>
        <taxon>Ochrophyta</taxon>
        <taxon>Bacillariophyta</taxon>
        <taxon>Bacillariophyceae</taxon>
        <taxon>Bacillariophycidae</taxon>
        <taxon>Entomoneidaceae</taxon>
        <taxon>Entomoneis</taxon>
    </lineage>
</organism>